<dbReference type="AlphaFoldDB" id="J3NMX2"/>
<evidence type="ECO:0008006" key="6">
    <source>
        <dbReference type="Google" id="ProtNLM"/>
    </source>
</evidence>
<keyword evidence="5" id="KW-1185">Reference proteome</keyword>
<reference evidence="3" key="3">
    <citation type="submission" date="2010-09" db="EMBL/GenBank/DDBJ databases">
        <title>Annotation of Gaeumannomyces graminis var. tritici R3-111a-1.</title>
        <authorList>
            <consortium name="The Broad Institute Genome Sequencing Platform"/>
            <person name="Ma L.-J."/>
            <person name="Dead R."/>
            <person name="Young S.K."/>
            <person name="Zeng Q."/>
            <person name="Gargeya S."/>
            <person name="Fitzgerald M."/>
            <person name="Haas B."/>
            <person name="Abouelleil A."/>
            <person name="Alvarado L."/>
            <person name="Arachchi H.M."/>
            <person name="Berlin A."/>
            <person name="Brown A."/>
            <person name="Chapman S.B."/>
            <person name="Chen Z."/>
            <person name="Dunbar C."/>
            <person name="Freedman E."/>
            <person name="Gearin G."/>
            <person name="Gellesch M."/>
            <person name="Goldberg J."/>
            <person name="Griggs A."/>
            <person name="Gujja S."/>
            <person name="Heiman D."/>
            <person name="Howarth C."/>
            <person name="Larson L."/>
            <person name="Lui A."/>
            <person name="MacDonald P.J.P."/>
            <person name="Mehta T."/>
            <person name="Montmayeur A."/>
            <person name="Murphy C."/>
            <person name="Neiman D."/>
            <person name="Pearson M."/>
            <person name="Priest M."/>
            <person name="Roberts A."/>
            <person name="Saif S."/>
            <person name="Shea T."/>
            <person name="Shenoy N."/>
            <person name="Sisk P."/>
            <person name="Stolte C."/>
            <person name="Sykes S."/>
            <person name="Yandava C."/>
            <person name="Wortman J."/>
            <person name="Nusbaum C."/>
            <person name="Birren B."/>
        </authorList>
    </citation>
    <scope>NUCLEOTIDE SEQUENCE</scope>
    <source>
        <strain evidence="3">R3-111a-1</strain>
    </source>
</reference>
<dbReference type="Proteomes" id="UP000006039">
    <property type="component" value="Unassembled WGS sequence"/>
</dbReference>
<dbReference type="OrthoDB" id="10004862at2759"/>
<dbReference type="STRING" id="644352.J3NMX2"/>
<keyword evidence="1" id="KW-0560">Oxidoreductase</keyword>
<evidence type="ECO:0000256" key="2">
    <source>
        <dbReference type="SAM" id="MobiDB-lite"/>
    </source>
</evidence>
<gene>
    <name evidence="4" type="primary">20343088</name>
    <name evidence="3" type="ORF">GGTG_02630</name>
</gene>
<reference evidence="4" key="4">
    <citation type="journal article" date="2015" name="G3 (Bethesda)">
        <title>Genome sequences of three phytopathogenic species of the Magnaporthaceae family of fungi.</title>
        <authorList>
            <person name="Okagaki L.H."/>
            <person name="Nunes C.C."/>
            <person name="Sailsbery J."/>
            <person name="Clay B."/>
            <person name="Brown D."/>
            <person name="John T."/>
            <person name="Oh Y."/>
            <person name="Young N."/>
            <person name="Fitzgerald M."/>
            <person name="Haas B.J."/>
            <person name="Zeng Q."/>
            <person name="Young S."/>
            <person name="Adiconis X."/>
            <person name="Fan L."/>
            <person name="Levin J.Z."/>
            <person name="Mitchell T.K."/>
            <person name="Okubara P.A."/>
            <person name="Farman M.L."/>
            <person name="Kohn L.M."/>
            <person name="Birren B."/>
            <person name="Ma L.-J."/>
            <person name="Dean R.A."/>
        </authorList>
    </citation>
    <scope>NUCLEOTIDE SEQUENCE</scope>
    <source>
        <strain evidence="4">R3-111a-1</strain>
    </source>
</reference>
<proteinExistence type="predicted"/>
<dbReference type="HOGENOM" id="CLU_019145_2_1_1"/>
<dbReference type="RefSeq" id="XP_009218668.1">
    <property type="nucleotide sequence ID" value="XM_009220404.1"/>
</dbReference>
<protein>
    <recommendedName>
        <fullName evidence="6">HypA protein</fullName>
    </recommendedName>
</protein>
<evidence type="ECO:0000313" key="5">
    <source>
        <dbReference type="Proteomes" id="UP000006039"/>
    </source>
</evidence>
<evidence type="ECO:0000313" key="3">
    <source>
        <dbReference type="EMBL" id="EJT77523.1"/>
    </source>
</evidence>
<dbReference type="eggNOG" id="ENOG502S69W">
    <property type="taxonomic scope" value="Eukaryota"/>
</dbReference>
<dbReference type="EMBL" id="GL385396">
    <property type="protein sequence ID" value="EJT77523.1"/>
    <property type="molecule type" value="Genomic_DNA"/>
</dbReference>
<sequence length="503" mass="55387">MILPRLLPGIAQLSRVRYSPFYTRRQTSTAASTMATPYRIHLVPENTGLLKIPTSGEAARKASELLQQDIRDHHVFFNDDGFHNHIPHHIFALYGTGASAASLQRAYDANASYQRPALPLHSDSPSPSSGPPEPPSDWAAASKLLGRASRYPDLLAFFQREMDRRGPGGWRDVLVEHALVADRADARATDTLVRLLSGFVHPLIQLMYGVEWEQPAVVAEALAQACVHGDEIRDFLVGAEALADEKHPVGGGEEEGDDYRMPPIASLYEQAAADAAIAGSVRNEDGNKLVQGALTRARDELVALAAKVRVRPGELEERTVEMFNQAVFVAASAAAHPTKHPKFDFFLMHHVNVAPIFLTVNAAPWIPTDAKVRLLEWKIRLDLAQYAARAVPPMSVDRIAGYRPRADPSTAAAAAAAEPIDVASRLHDFDDDGHAIKLARAAAICMRASAPYEDRDWMRLRGRENWMKVLNMIADSVEAPGERWVRTTGLKEAWRDIEDAPKL</sequence>
<dbReference type="GeneID" id="20343088"/>
<dbReference type="PANTHER" id="PTHR35870:SF1">
    <property type="entry name" value="PROTEIN, PUTATIVE (AFU_ORTHOLOGUE AFUA_5G03330)-RELATED"/>
    <property type="match status" value="1"/>
</dbReference>
<reference evidence="3" key="2">
    <citation type="submission" date="2010-07" db="EMBL/GenBank/DDBJ databases">
        <authorList>
            <consortium name="The Broad Institute Genome Sequencing Platform"/>
            <consortium name="Broad Institute Genome Sequencing Center for Infectious Disease"/>
            <person name="Ma L.-J."/>
            <person name="Dead R."/>
            <person name="Young S."/>
            <person name="Zeng Q."/>
            <person name="Koehrsen M."/>
            <person name="Alvarado L."/>
            <person name="Berlin A."/>
            <person name="Chapman S.B."/>
            <person name="Chen Z."/>
            <person name="Freedman E."/>
            <person name="Gellesch M."/>
            <person name="Goldberg J."/>
            <person name="Griggs A."/>
            <person name="Gujja S."/>
            <person name="Heilman E.R."/>
            <person name="Heiman D."/>
            <person name="Hepburn T."/>
            <person name="Howarth C."/>
            <person name="Jen D."/>
            <person name="Larson L."/>
            <person name="Mehta T."/>
            <person name="Neiman D."/>
            <person name="Pearson M."/>
            <person name="Roberts A."/>
            <person name="Saif S."/>
            <person name="Shea T."/>
            <person name="Shenoy N."/>
            <person name="Sisk P."/>
            <person name="Stolte C."/>
            <person name="Sykes S."/>
            <person name="Walk T."/>
            <person name="White J."/>
            <person name="Yandava C."/>
            <person name="Haas B."/>
            <person name="Nusbaum C."/>
            <person name="Birren B."/>
        </authorList>
    </citation>
    <scope>NUCLEOTIDE SEQUENCE</scope>
    <source>
        <strain evidence="3">R3-111a-1</strain>
    </source>
</reference>
<feature type="region of interest" description="Disordered" evidence="2">
    <location>
        <begin position="116"/>
        <end position="137"/>
    </location>
</feature>
<dbReference type="Pfam" id="PF14027">
    <property type="entry name" value="Questin_oxidase"/>
    <property type="match status" value="1"/>
</dbReference>
<accession>J3NMX2</accession>
<organism evidence="3">
    <name type="scientific">Gaeumannomyces tritici (strain R3-111a-1)</name>
    <name type="common">Wheat and barley take-all root rot fungus</name>
    <name type="synonym">Gaeumannomyces graminis var. tritici</name>
    <dbReference type="NCBI Taxonomy" id="644352"/>
    <lineage>
        <taxon>Eukaryota</taxon>
        <taxon>Fungi</taxon>
        <taxon>Dikarya</taxon>
        <taxon>Ascomycota</taxon>
        <taxon>Pezizomycotina</taxon>
        <taxon>Sordariomycetes</taxon>
        <taxon>Sordariomycetidae</taxon>
        <taxon>Magnaporthales</taxon>
        <taxon>Magnaporthaceae</taxon>
        <taxon>Gaeumannomyces</taxon>
    </lineage>
</organism>
<name>J3NMX2_GAET3</name>
<dbReference type="PANTHER" id="PTHR35870">
    <property type="entry name" value="PROTEIN, PUTATIVE (AFU_ORTHOLOGUE AFUA_5G03330)-RELATED"/>
    <property type="match status" value="1"/>
</dbReference>
<dbReference type="GO" id="GO:0016491">
    <property type="term" value="F:oxidoreductase activity"/>
    <property type="evidence" value="ECO:0007669"/>
    <property type="project" value="UniProtKB-KW"/>
</dbReference>
<reference evidence="5" key="1">
    <citation type="submission" date="2010-07" db="EMBL/GenBank/DDBJ databases">
        <title>The genome sequence of Gaeumannomyces graminis var. tritici strain R3-111a-1.</title>
        <authorList>
            <consortium name="The Broad Institute Genome Sequencing Platform"/>
            <person name="Ma L.-J."/>
            <person name="Dead R."/>
            <person name="Young S."/>
            <person name="Zeng Q."/>
            <person name="Koehrsen M."/>
            <person name="Alvarado L."/>
            <person name="Berlin A."/>
            <person name="Chapman S.B."/>
            <person name="Chen Z."/>
            <person name="Freedman E."/>
            <person name="Gellesch M."/>
            <person name="Goldberg J."/>
            <person name="Griggs A."/>
            <person name="Gujja S."/>
            <person name="Heilman E.R."/>
            <person name="Heiman D."/>
            <person name="Hepburn T."/>
            <person name="Howarth C."/>
            <person name="Jen D."/>
            <person name="Larson L."/>
            <person name="Mehta T."/>
            <person name="Neiman D."/>
            <person name="Pearson M."/>
            <person name="Roberts A."/>
            <person name="Saif S."/>
            <person name="Shea T."/>
            <person name="Shenoy N."/>
            <person name="Sisk P."/>
            <person name="Stolte C."/>
            <person name="Sykes S."/>
            <person name="Walk T."/>
            <person name="White J."/>
            <person name="Yandava C."/>
            <person name="Haas B."/>
            <person name="Nusbaum C."/>
            <person name="Birren B."/>
        </authorList>
    </citation>
    <scope>NUCLEOTIDE SEQUENCE [LARGE SCALE GENOMIC DNA]</scope>
    <source>
        <strain evidence="5">R3-111a-1</strain>
    </source>
</reference>
<dbReference type="VEuPathDB" id="FungiDB:GGTG_02630"/>
<dbReference type="InterPro" id="IPR025337">
    <property type="entry name" value="Questin_oxidase-like"/>
</dbReference>
<evidence type="ECO:0000256" key="1">
    <source>
        <dbReference type="ARBA" id="ARBA00023002"/>
    </source>
</evidence>
<evidence type="ECO:0000313" key="4">
    <source>
        <dbReference type="EnsemblFungi" id="EJT77523"/>
    </source>
</evidence>
<dbReference type="EnsemblFungi" id="EJT77523">
    <property type="protein sequence ID" value="EJT77523"/>
    <property type="gene ID" value="GGTG_02630"/>
</dbReference>
<reference evidence="4" key="5">
    <citation type="submission" date="2018-04" db="UniProtKB">
        <authorList>
            <consortium name="EnsemblFungi"/>
        </authorList>
    </citation>
    <scope>IDENTIFICATION</scope>
    <source>
        <strain evidence="4">R3-111a-1</strain>
    </source>
</reference>